<dbReference type="SUPFAM" id="SSF50156">
    <property type="entry name" value="PDZ domain-like"/>
    <property type="match status" value="1"/>
</dbReference>
<evidence type="ECO:0000313" key="4">
    <source>
        <dbReference type="Proteomes" id="UP000507470"/>
    </source>
</evidence>
<organism evidence="3 4">
    <name type="scientific">Mytilus coruscus</name>
    <name type="common">Sea mussel</name>
    <dbReference type="NCBI Taxonomy" id="42192"/>
    <lineage>
        <taxon>Eukaryota</taxon>
        <taxon>Metazoa</taxon>
        <taxon>Spiralia</taxon>
        <taxon>Lophotrochozoa</taxon>
        <taxon>Mollusca</taxon>
        <taxon>Bivalvia</taxon>
        <taxon>Autobranchia</taxon>
        <taxon>Pteriomorphia</taxon>
        <taxon>Mytilida</taxon>
        <taxon>Mytiloidea</taxon>
        <taxon>Mytilidae</taxon>
        <taxon>Mytilinae</taxon>
        <taxon>Mytilus</taxon>
    </lineage>
</organism>
<dbReference type="PANTHER" id="PTHR14063">
    <property type="entry name" value="PROTEIN LIN-7 HOMOLOG"/>
    <property type="match status" value="1"/>
</dbReference>
<dbReference type="SMART" id="SM00228">
    <property type="entry name" value="PDZ"/>
    <property type="match status" value="1"/>
</dbReference>
<dbReference type="Pfam" id="PF00595">
    <property type="entry name" value="PDZ"/>
    <property type="match status" value="1"/>
</dbReference>
<dbReference type="EMBL" id="CACVKT020002909">
    <property type="protein sequence ID" value="CAC5380585.1"/>
    <property type="molecule type" value="Genomic_DNA"/>
</dbReference>
<accession>A0A6J8B9L5</accession>
<feature type="region of interest" description="Disordered" evidence="1">
    <location>
        <begin position="1"/>
        <end position="34"/>
    </location>
</feature>
<feature type="domain" description="PDZ" evidence="2">
    <location>
        <begin position="47"/>
        <end position="117"/>
    </location>
</feature>
<dbReference type="InterPro" id="IPR051109">
    <property type="entry name" value="MAM_complex_regulator"/>
</dbReference>
<dbReference type="Gene3D" id="2.30.42.10">
    <property type="match status" value="1"/>
</dbReference>
<dbReference type="OrthoDB" id="6021951at2759"/>
<dbReference type="Proteomes" id="UP000507470">
    <property type="component" value="Unassembled WGS sequence"/>
</dbReference>
<keyword evidence="4" id="KW-1185">Reference proteome</keyword>
<evidence type="ECO:0000256" key="1">
    <source>
        <dbReference type="SAM" id="MobiDB-lite"/>
    </source>
</evidence>
<dbReference type="PROSITE" id="PS50106">
    <property type="entry name" value="PDZ"/>
    <property type="match status" value="1"/>
</dbReference>
<dbReference type="InterPro" id="IPR001478">
    <property type="entry name" value="PDZ"/>
</dbReference>
<name>A0A6J8B9L5_MYTCO</name>
<reference evidence="3 4" key="1">
    <citation type="submission" date="2020-06" db="EMBL/GenBank/DDBJ databases">
        <authorList>
            <person name="Li R."/>
            <person name="Bekaert M."/>
        </authorList>
    </citation>
    <scope>NUCLEOTIDE SEQUENCE [LARGE SCALE GENOMIC DNA]</scope>
    <source>
        <strain evidence="4">wild</strain>
    </source>
</reference>
<protein>
    <submittedName>
        <fullName evidence="3">PDZ domain-containing protein 11</fullName>
    </submittedName>
</protein>
<gene>
    <name evidence="3" type="ORF">MCOR_16525</name>
</gene>
<sequence length="152" mass="17508">MSTPRDRRELIRAKLPPYEHPPPWIPPHERENNPDYNSDIRQFLPRSLKLQRSKATEQLGFNIRGGQEHHCGIFVSKVMPNSEAELLGLREGDQILDVNHINFENINHSEAVGVLKSNTSIDMIVSDFPYGYDRTYDKTKSLASSHQQSSRR</sequence>
<proteinExistence type="predicted"/>
<evidence type="ECO:0000313" key="3">
    <source>
        <dbReference type="EMBL" id="CAC5380585.1"/>
    </source>
</evidence>
<evidence type="ECO:0000259" key="2">
    <source>
        <dbReference type="PROSITE" id="PS50106"/>
    </source>
</evidence>
<dbReference type="InterPro" id="IPR036034">
    <property type="entry name" value="PDZ_sf"/>
</dbReference>
<dbReference type="AlphaFoldDB" id="A0A6J8B9L5"/>
<dbReference type="FunFam" id="2.30.42.10:FF:000087">
    <property type="entry name" value="Whirlin a"/>
    <property type="match status" value="1"/>
</dbReference>
<feature type="compositionally biased region" description="Basic and acidic residues" evidence="1">
    <location>
        <begin position="1"/>
        <end position="12"/>
    </location>
</feature>